<dbReference type="Proteomes" id="UP000193749">
    <property type="component" value="Unassembled WGS sequence"/>
</dbReference>
<dbReference type="SUPFAM" id="SSF56003">
    <property type="entry name" value="Molybdenum cofactor-binding domain"/>
    <property type="match status" value="2"/>
</dbReference>
<dbReference type="STRING" id="55209.HA50_23840"/>
<dbReference type="Pfam" id="PF02738">
    <property type="entry name" value="MoCoBD_1"/>
    <property type="match status" value="1"/>
</dbReference>
<evidence type="ECO:0000259" key="2">
    <source>
        <dbReference type="SMART" id="SM01008"/>
    </source>
</evidence>
<dbReference type="InterPro" id="IPR012368">
    <property type="entry name" value="OxRdtase_Mopterin-bd_su_IorB"/>
</dbReference>
<gene>
    <name evidence="3" type="ORF">HA50_23840</name>
</gene>
<dbReference type="InterPro" id="IPR046867">
    <property type="entry name" value="AldOxase/xan_DH_MoCoBD2"/>
</dbReference>
<comment type="caution">
    <text evidence="3">The sequence shown here is derived from an EMBL/GenBank/DDBJ whole genome shotgun (WGS) entry which is preliminary data.</text>
</comment>
<dbReference type="Gene3D" id="3.30.365.10">
    <property type="entry name" value="Aldehyde oxidase/xanthine dehydrogenase, molybdopterin binding domain"/>
    <property type="match status" value="4"/>
</dbReference>
<name>A0A1X1ELI3_PANCY</name>
<dbReference type="InterPro" id="IPR052516">
    <property type="entry name" value="N-heterocyclic_Hydroxylase"/>
</dbReference>
<accession>A0A1X1ELI3</accession>
<feature type="domain" description="Aldehyde oxidase/xanthine dehydrogenase a/b hammerhead" evidence="2">
    <location>
        <begin position="231"/>
        <end position="310"/>
    </location>
</feature>
<dbReference type="InterPro" id="IPR000674">
    <property type="entry name" value="Ald_Oxase/Xan_DH_a/b"/>
</dbReference>
<evidence type="ECO:0000313" key="4">
    <source>
        <dbReference type="Proteomes" id="UP000193749"/>
    </source>
</evidence>
<keyword evidence="4" id="KW-1185">Reference proteome</keyword>
<dbReference type="RefSeq" id="WP_084879364.1">
    <property type="nucleotide sequence ID" value="NZ_JAGGMY010000005.1"/>
</dbReference>
<sequence>MKFSADIFTASLAQMTEGEATNLSRRRFLLASAGTVAGAFVLGFGLPLGEARAQDANATVAAGTRVPAFLEIRPDNSIRFLSPFVEGGQGIFTGMAQIVGEELDADPSLFIVENAPAGNDYKVMEGGRRITGGSMSVRMSYDTMRRLGALARHMLLQAAAAELAVPLSSLITEPGRVIDPASGKSLTYGHLAARAMDLPVPAPDTIKLKDPAQFRWIGKPVPRLDIHEKSTGQAIYSIDCKVEGMLQAAVQHAPRLGLTVGEIRNEEQVSAMKGVHSVHRLPGAVAVVAERWWHAKRAVEALQVSWNEPDESARERYMPADFSSDQHAEALANEPGKGDDAETKGNVSQALGSAHSTLQATYHSQYLNHAQLEPPSALARFNADGTLELWLPNQAPEMFQADAAKRTGLPPEKIFIHSPLLGGFFGRHFVYDTAMVYPQAIELAKAVGRPVKVIWSREEEFLRDTHRPMAAVRFQAGLDEAGYPVALEVVSITEGPTEGIVGKHGAKLDPSAVEGLTGKAYDIPHRRIAQIYKKGPVMLGYWRSVGNSMNDFLYESFLDEIAFAGKKDPFELRLHLLQGNQRLTHLLNAVVELSGGWKPGPYDAADGSKRARGIAMASPFGTQAAAIAEVSIVDGRVKVHEVWEAIDPGSIINPAIVEAQVNSAVALGLSQVLLEESVYEQGRPVARNYDMYPILPPSGMAKVHVRIVESGEKMGGIGEPPLPAIPPAVANAVFRLTGQRVRSMPLSRHNFA</sequence>
<dbReference type="PIRSF" id="PIRSF036389">
    <property type="entry name" value="IOR_B"/>
    <property type="match status" value="1"/>
</dbReference>
<dbReference type="PROSITE" id="PS51318">
    <property type="entry name" value="TAT"/>
    <property type="match status" value="1"/>
</dbReference>
<dbReference type="Pfam" id="PF20256">
    <property type="entry name" value="MoCoBD_2"/>
    <property type="match status" value="2"/>
</dbReference>
<evidence type="ECO:0000313" key="3">
    <source>
        <dbReference type="EMBL" id="ORM89644.1"/>
    </source>
</evidence>
<dbReference type="PANTHER" id="PTHR47495:SF1">
    <property type="entry name" value="BLL3820 PROTEIN"/>
    <property type="match status" value="1"/>
</dbReference>
<dbReference type="GO" id="GO:0016491">
    <property type="term" value="F:oxidoreductase activity"/>
    <property type="evidence" value="ECO:0007669"/>
    <property type="project" value="InterPro"/>
</dbReference>
<dbReference type="OrthoDB" id="9767994at2"/>
<dbReference type="EMBL" id="MLJI01000002">
    <property type="protein sequence ID" value="ORM89644.1"/>
    <property type="molecule type" value="Genomic_DNA"/>
</dbReference>
<feature type="region of interest" description="Disordered" evidence="1">
    <location>
        <begin position="325"/>
        <end position="345"/>
    </location>
</feature>
<proteinExistence type="predicted"/>
<dbReference type="PANTHER" id="PTHR47495">
    <property type="entry name" value="ALDEHYDE DEHYDROGENASE"/>
    <property type="match status" value="1"/>
</dbReference>
<dbReference type="AlphaFoldDB" id="A0A1X1ELI3"/>
<protein>
    <submittedName>
        <fullName evidence="3">Isoquinoline 1-oxidoreductase</fullName>
    </submittedName>
</protein>
<reference evidence="3 4" key="1">
    <citation type="journal article" date="2017" name="Antonie Van Leeuwenhoek">
        <title>Phylogenomic resolution of the bacterial genus Pantoea and its relationship with Erwinia and Tatumella.</title>
        <authorList>
            <person name="Palmer M."/>
            <person name="Steenkamp E.T."/>
            <person name="Coetzee M.P."/>
            <person name="Chan W.Y."/>
            <person name="van Zyl E."/>
            <person name="De Maayer P."/>
            <person name="Coutinho T.A."/>
            <person name="Blom J."/>
            <person name="Smits T.H."/>
            <person name="Duffy B."/>
            <person name="Venter S.N."/>
        </authorList>
    </citation>
    <scope>NUCLEOTIDE SEQUENCE [LARGE SCALE GENOMIC DNA]</scope>
    <source>
        <strain evidence="3 4">LMG 2657</strain>
    </source>
</reference>
<dbReference type="SMART" id="SM01008">
    <property type="entry name" value="Ald_Xan_dh_C"/>
    <property type="match status" value="1"/>
</dbReference>
<evidence type="ECO:0000256" key="1">
    <source>
        <dbReference type="SAM" id="MobiDB-lite"/>
    </source>
</evidence>
<dbReference type="Gene3D" id="3.90.1170.50">
    <property type="entry name" value="Aldehyde oxidase/xanthine dehydrogenase, a/b hammerhead"/>
    <property type="match status" value="1"/>
</dbReference>
<dbReference type="InterPro" id="IPR037165">
    <property type="entry name" value="AldOxase/xan_DH_Mopterin-bd_sf"/>
</dbReference>
<organism evidence="3 4">
    <name type="scientific">Pantoea cypripedii</name>
    <name type="common">Pectobacterium cypripedii</name>
    <name type="synonym">Erwinia cypripedii</name>
    <dbReference type="NCBI Taxonomy" id="55209"/>
    <lineage>
        <taxon>Bacteria</taxon>
        <taxon>Pseudomonadati</taxon>
        <taxon>Pseudomonadota</taxon>
        <taxon>Gammaproteobacteria</taxon>
        <taxon>Enterobacterales</taxon>
        <taxon>Erwiniaceae</taxon>
        <taxon>Pantoea</taxon>
    </lineage>
</organism>
<dbReference type="InterPro" id="IPR006311">
    <property type="entry name" value="TAT_signal"/>
</dbReference>
<dbReference type="InterPro" id="IPR008274">
    <property type="entry name" value="AldOxase/xan_DH_MoCoBD1"/>
</dbReference>